<dbReference type="GO" id="GO:0005886">
    <property type="term" value="C:plasma membrane"/>
    <property type="evidence" value="ECO:0007669"/>
    <property type="project" value="UniProtKB-SubCell"/>
</dbReference>
<keyword evidence="2 9" id="KW-0813">Transport</keyword>
<dbReference type="InterPro" id="IPR055348">
    <property type="entry name" value="DctQ"/>
</dbReference>
<gene>
    <name evidence="12" type="ORF">E4O86_17805</name>
</gene>
<evidence type="ECO:0000256" key="2">
    <source>
        <dbReference type="ARBA" id="ARBA00022448"/>
    </source>
</evidence>
<comment type="similarity">
    <text evidence="8 9">Belongs to the TRAP transporter small permease family.</text>
</comment>
<evidence type="ECO:0000256" key="6">
    <source>
        <dbReference type="ARBA" id="ARBA00022989"/>
    </source>
</evidence>
<dbReference type="InterPro" id="IPR007387">
    <property type="entry name" value="TRAP_DctQ"/>
</dbReference>
<accession>A0A964T6T7</accession>
<proteinExistence type="inferred from homology"/>
<feature type="transmembrane region" description="Helical" evidence="9">
    <location>
        <begin position="114"/>
        <end position="136"/>
    </location>
</feature>
<evidence type="ECO:0000256" key="4">
    <source>
        <dbReference type="ARBA" id="ARBA00022519"/>
    </source>
</evidence>
<feature type="transmembrane region" description="Helical" evidence="9">
    <location>
        <begin position="32"/>
        <end position="55"/>
    </location>
</feature>
<dbReference type="Proteomes" id="UP000773614">
    <property type="component" value="Unassembled WGS sequence"/>
</dbReference>
<dbReference type="AlphaFoldDB" id="A0A964T6T7"/>
<dbReference type="GO" id="GO:0022857">
    <property type="term" value="F:transmembrane transporter activity"/>
    <property type="evidence" value="ECO:0007669"/>
    <property type="project" value="UniProtKB-UniRule"/>
</dbReference>
<evidence type="ECO:0000256" key="7">
    <source>
        <dbReference type="ARBA" id="ARBA00023136"/>
    </source>
</evidence>
<keyword evidence="7 9" id="KW-0472">Membrane</keyword>
<feature type="domain" description="Tripartite ATP-independent periplasmic transporters DctQ component" evidence="11">
    <location>
        <begin position="52"/>
        <end position="181"/>
    </location>
</feature>
<evidence type="ECO:0000256" key="5">
    <source>
        <dbReference type="ARBA" id="ARBA00022692"/>
    </source>
</evidence>
<evidence type="ECO:0000256" key="8">
    <source>
        <dbReference type="ARBA" id="ARBA00038436"/>
    </source>
</evidence>
<keyword evidence="5 9" id="KW-0812">Transmembrane</keyword>
<dbReference type="PANTHER" id="PTHR35011:SF10">
    <property type="entry name" value="TRAP TRANSPORTER SMALL PERMEASE PROTEIN"/>
    <property type="match status" value="1"/>
</dbReference>
<feature type="transmembrane region" description="Helical" evidence="9">
    <location>
        <begin position="75"/>
        <end position="93"/>
    </location>
</feature>
<comment type="function">
    <text evidence="9">Part of the tripartite ATP-independent periplasmic (TRAP) transport system.</text>
</comment>
<reference evidence="12" key="1">
    <citation type="submission" date="2019-03" db="EMBL/GenBank/DDBJ databases">
        <title>Afifella sp. nov., isolated from activated sludge.</title>
        <authorList>
            <person name="Li Q."/>
            <person name="Liu Y."/>
        </authorList>
    </citation>
    <scope>NUCLEOTIDE SEQUENCE</scope>
    <source>
        <strain evidence="12">L72</strain>
    </source>
</reference>
<keyword evidence="13" id="KW-1185">Reference proteome</keyword>
<evidence type="ECO:0000313" key="12">
    <source>
        <dbReference type="EMBL" id="MYZ49568.1"/>
    </source>
</evidence>
<evidence type="ECO:0000256" key="10">
    <source>
        <dbReference type="SAM" id="MobiDB-lite"/>
    </source>
</evidence>
<evidence type="ECO:0000256" key="9">
    <source>
        <dbReference type="RuleBase" id="RU369079"/>
    </source>
</evidence>
<keyword evidence="4 9" id="KW-0997">Cell inner membrane</keyword>
<dbReference type="Pfam" id="PF04290">
    <property type="entry name" value="DctQ"/>
    <property type="match status" value="1"/>
</dbReference>
<sequence length="213" mass="22716">MRGGLERHARQAPRPQGERPLMADRGARIQDLFLRVGRGASLAGGVLLLASAVLICVEIVSRKLLNRSLTGADELSGYAYALSMAWGFGFVALRGEHVRVDALRVRLSARLRSILDVVALGAFASLMAVLVMRATGMFLEGWRLGAKSNTPLSTPLWIPQSIWLAGLVFCLATLVLLFLRSALALARGDLAAIETIAEPRSGAADIEIADAAG</sequence>
<name>A0A964T6T7_9HYPH</name>
<evidence type="ECO:0000259" key="11">
    <source>
        <dbReference type="Pfam" id="PF04290"/>
    </source>
</evidence>
<comment type="subcellular location">
    <subcellularLocation>
        <location evidence="1 9">Cell inner membrane</location>
        <topology evidence="1 9">Multi-pass membrane protein</topology>
    </subcellularLocation>
</comment>
<feature type="transmembrane region" description="Helical" evidence="9">
    <location>
        <begin position="156"/>
        <end position="179"/>
    </location>
</feature>
<evidence type="ECO:0000256" key="3">
    <source>
        <dbReference type="ARBA" id="ARBA00022475"/>
    </source>
</evidence>
<dbReference type="PANTHER" id="PTHR35011">
    <property type="entry name" value="2,3-DIKETO-L-GULONATE TRAP TRANSPORTER SMALL PERMEASE PROTEIN YIAM"/>
    <property type="match status" value="1"/>
</dbReference>
<feature type="region of interest" description="Disordered" evidence="10">
    <location>
        <begin position="1"/>
        <end position="20"/>
    </location>
</feature>
<keyword evidence="3" id="KW-1003">Cell membrane</keyword>
<keyword evidence="6 9" id="KW-1133">Transmembrane helix</keyword>
<dbReference type="GO" id="GO:0015740">
    <property type="term" value="P:C4-dicarboxylate transport"/>
    <property type="evidence" value="ECO:0007669"/>
    <property type="project" value="TreeGrafter"/>
</dbReference>
<comment type="subunit">
    <text evidence="9">The complex comprises the extracytoplasmic solute receptor protein and the two transmembrane proteins.</text>
</comment>
<organism evidence="12 13">
    <name type="scientific">Propylenella binzhouense</name>
    <dbReference type="NCBI Taxonomy" id="2555902"/>
    <lineage>
        <taxon>Bacteria</taxon>
        <taxon>Pseudomonadati</taxon>
        <taxon>Pseudomonadota</taxon>
        <taxon>Alphaproteobacteria</taxon>
        <taxon>Hyphomicrobiales</taxon>
        <taxon>Propylenellaceae</taxon>
        <taxon>Propylenella</taxon>
    </lineage>
</organism>
<protein>
    <recommendedName>
        <fullName evidence="9">TRAP transporter small permease protein</fullName>
    </recommendedName>
</protein>
<comment type="caution">
    <text evidence="12">The sequence shown here is derived from an EMBL/GenBank/DDBJ whole genome shotgun (WGS) entry which is preliminary data.</text>
</comment>
<dbReference type="EMBL" id="SPKJ01000081">
    <property type="protein sequence ID" value="MYZ49568.1"/>
    <property type="molecule type" value="Genomic_DNA"/>
</dbReference>
<evidence type="ECO:0000313" key="13">
    <source>
        <dbReference type="Proteomes" id="UP000773614"/>
    </source>
</evidence>
<evidence type="ECO:0000256" key="1">
    <source>
        <dbReference type="ARBA" id="ARBA00004429"/>
    </source>
</evidence>